<dbReference type="PRINTS" id="PR00047">
    <property type="entry name" value="STROIDFINGER"/>
</dbReference>
<evidence type="ECO:0000313" key="9">
    <source>
        <dbReference type="EMBL" id="CAF2867403.1"/>
    </source>
</evidence>
<proteinExistence type="predicted"/>
<evidence type="ECO:0000256" key="4">
    <source>
        <dbReference type="ARBA" id="ARBA00023015"/>
    </source>
</evidence>
<keyword evidence="4" id="KW-0805">Transcription regulation</keyword>
<dbReference type="PROSITE" id="PS00031">
    <property type="entry name" value="NUCLEAR_REC_DBD_1"/>
    <property type="match status" value="1"/>
</dbReference>
<dbReference type="PANTHER" id="PTHR24082">
    <property type="entry name" value="NUCLEAR HORMONE RECEPTOR"/>
    <property type="match status" value="1"/>
</dbReference>
<keyword evidence="5" id="KW-0238">DNA-binding</keyword>
<dbReference type="GO" id="GO:0045944">
    <property type="term" value="P:positive regulation of transcription by RNA polymerase II"/>
    <property type="evidence" value="ECO:0007669"/>
    <property type="project" value="TreeGrafter"/>
</dbReference>
<dbReference type="SUPFAM" id="SSF57716">
    <property type="entry name" value="Glucocorticoid receptor-like (DNA-binding domain)"/>
    <property type="match status" value="1"/>
</dbReference>
<dbReference type="GO" id="GO:0008270">
    <property type="term" value="F:zinc ion binding"/>
    <property type="evidence" value="ECO:0007669"/>
    <property type="project" value="UniProtKB-KW"/>
</dbReference>
<dbReference type="InterPro" id="IPR001628">
    <property type="entry name" value="Znf_hrmn_rcpt"/>
</dbReference>
<name>A0A7R8CMK6_LEPSM</name>
<dbReference type="Gene3D" id="3.30.50.10">
    <property type="entry name" value="Erythroid Transcription Factor GATA-1, subunit A"/>
    <property type="match status" value="1"/>
</dbReference>
<evidence type="ECO:0000256" key="3">
    <source>
        <dbReference type="ARBA" id="ARBA00022833"/>
    </source>
</evidence>
<keyword evidence="1" id="KW-0479">Metal-binding</keyword>
<keyword evidence="7" id="KW-0675">Receptor</keyword>
<dbReference type="InterPro" id="IPR035500">
    <property type="entry name" value="NHR-like_dom_sf"/>
</dbReference>
<evidence type="ECO:0000256" key="8">
    <source>
        <dbReference type="ARBA" id="ARBA00023242"/>
    </source>
</evidence>
<keyword evidence="8" id="KW-0539">Nucleus</keyword>
<dbReference type="AlphaFoldDB" id="A0A7R8CMK6"/>
<dbReference type="PROSITE" id="PS51843">
    <property type="entry name" value="NR_LBD"/>
    <property type="match status" value="1"/>
</dbReference>
<accession>A0A7R8CMK6</accession>
<keyword evidence="2" id="KW-0863">Zinc-finger</keyword>
<reference evidence="9" key="1">
    <citation type="submission" date="2021-02" db="EMBL/GenBank/DDBJ databases">
        <authorList>
            <person name="Bekaert M."/>
        </authorList>
    </citation>
    <scope>NUCLEOTIDE SEQUENCE</scope>
    <source>
        <strain evidence="9">IoA-00</strain>
    </source>
</reference>
<dbReference type="CDD" id="cd06916">
    <property type="entry name" value="NR_DBD_like"/>
    <property type="match status" value="1"/>
</dbReference>
<protein>
    <submittedName>
        <fullName evidence="9">RARA</fullName>
    </submittedName>
</protein>
<keyword evidence="10" id="KW-1185">Reference proteome</keyword>
<evidence type="ECO:0000256" key="1">
    <source>
        <dbReference type="ARBA" id="ARBA00022723"/>
    </source>
</evidence>
<dbReference type="GO" id="GO:0030154">
    <property type="term" value="P:cell differentiation"/>
    <property type="evidence" value="ECO:0007669"/>
    <property type="project" value="TreeGrafter"/>
</dbReference>
<evidence type="ECO:0000256" key="7">
    <source>
        <dbReference type="ARBA" id="ARBA00023170"/>
    </source>
</evidence>
<dbReference type="PROSITE" id="PS51030">
    <property type="entry name" value="NUCLEAR_REC_DBD_2"/>
    <property type="match status" value="1"/>
</dbReference>
<evidence type="ECO:0000256" key="2">
    <source>
        <dbReference type="ARBA" id="ARBA00022771"/>
    </source>
</evidence>
<dbReference type="GO" id="GO:0000122">
    <property type="term" value="P:negative regulation of transcription by RNA polymerase II"/>
    <property type="evidence" value="ECO:0007669"/>
    <property type="project" value="TreeGrafter"/>
</dbReference>
<dbReference type="InterPro" id="IPR050234">
    <property type="entry name" value="Nuclear_hormone_rcpt_NR1"/>
</dbReference>
<dbReference type="InterPro" id="IPR000536">
    <property type="entry name" value="Nucl_hrmn_rcpt_lig-bd"/>
</dbReference>
<dbReference type="GO" id="GO:0004879">
    <property type="term" value="F:nuclear receptor activity"/>
    <property type="evidence" value="ECO:0007669"/>
    <property type="project" value="TreeGrafter"/>
</dbReference>
<sequence length="474" mass="55454">MSRVLENIHFNYSTEDMIKGPINSSSSSSPECLQSNMFFTSETMRTRTYKKRAKFIRKVTCHICSDTANDHIHYGAIACYSCRAFFRRAVICNAEYHCSRDKTCFITKETRKHCQFCRFNKCLEAGMKNTWVMSESEKREKKEKIRLKKLKAQQLLDPENGVKKSSFTPEWDKMLFQNNSNMHNMGNSTYDMSFSIFSKKNTLNTFSEEYRNCYGHYRTSHIIQDCFDSGMSFNKMEIHLVQEMLYWEIESRKKIPLNSVNMKSFMEYSQLNEPIPFEISLSGYNTCVQRITMFMTKINFFAALSPEDQKKLLLNNVDMVVNIKTARYLHPNNNITEQFEIINGKNNSEKSCTTSPATSNNVYYQEIFKNPWCSSFEDKTQYKALMKAIFDLEMDEITIILLIGLTIFSTTNCVDLDNINLIMRFQDVFSHLLYKYLCSTIGNSSTFLLFPKYINILAQLEEMAKTILNKRLPF</sequence>
<evidence type="ECO:0000313" key="10">
    <source>
        <dbReference type="Proteomes" id="UP000675881"/>
    </source>
</evidence>
<dbReference type="PANTHER" id="PTHR24082:SF283">
    <property type="entry name" value="NUCLEAR HORMONE RECEPTOR HR96"/>
    <property type="match status" value="1"/>
</dbReference>
<dbReference type="Pfam" id="PF00105">
    <property type="entry name" value="zf-C4"/>
    <property type="match status" value="1"/>
</dbReference>
<dbReference type="Proteomes" id="UP000675881">
    <property type="component" value="Chromosome 2"/>
</dbReference>
<gene>
    <name evidence="9" type="ORF">LSAA_6365</name>
</gene>
<evidence type="ECO:0000256" key="6">
    <source>
        <dbReference type="ARBA" id="ARBA00023163"/>
    </source>
</evidence>
<dbReference type="SMART" id="SM00399">
    <property type="entry name" value="ZnF_C4"/>
    <property type="match status" value="1"/>
</dbReference>
<dbReference type="SUPFAM" id="SSF48508">
    <property type="entry name" value="Nuclear receptor ligand-binding domain"/>
    <property type="match status" value="1"/>
</dbReference>
<dbReference type="OrthoDB" id="6159439at2759"/>
<dbReference type="EMBL" id="HG994581">
    <property type="protein sequence ID" value="CAF2867403.1"/>
    <property type="molecule type" value="Genomic_DNA"/>
</dbReference>
<keyword evidence="3" id="KW-0862">Zinc</keyword>
<keyword evidence="6" id="KW-0804">Transcription</keyword>
<organism evidence="9 10">
    <name type="scientific">Lepeophtheirus salmonis</name>
    <name type="common">Salmon louse</name>
    <name type="synonym">Caligus salmonis</name>
    <dbReference type="NCBI Taxonomy" id="72036"/>
    <lineage>
        <taxon>Eukaryota</taxon>
        <taxon>Metazoa</taxon>
        <taxon>Ecdysozoa</taxon>
        <taxon>Arthropoda</taxon>
        <taxon>Crustacea</taxon>
        <taxon>Multicrustacea</taxon>
        <taxon>Hexanauplia</taxon>
        <taxon>Copepoda</taxon>
        <taxon>Siphonostomatoida</taxon>
        <taxon>Caligidae</taxon>
        <taxon>Lepeophtheirus</taxon>
    </lineage>
</organism>
<dbReference type="Gene3D" id="1.10.565.10">
    <property type="entry name" value="Retinoid X Receptor"/>
    <property type="match status" value="1"/>
</dbReference>
<dbReference type="GO" id="GO:0000978">
    <property type="term" value="F:RNA polymerase II cis-regulatory region sequence-specific DNA binding"/>
    <property type="evidence" value="ECO:0007669"/>
    <property type="project" value="TreeGrafter"/>
</dbReference>
<dbReference type="InterPro" id="IPR013088">
    <property type="entry name" value="Znf_NHR/GATA"/>
</dbReference>
<evidence type="ECO:0000256" key="5">
    <source>
        <dbReference type="ARBA" id="ARBA00023125"/>
    </source>
</evidence>